<dbReference type="GeneID" id="37017885"/>
<keyword evidence="1 2" id="KW-1133">Transmembrane helix</keyword>
<evidence type="ECO:0000256" key="1">
    <source>
        <dbReference type="PROSITE-ProRule" id="PRU01193"/>
    </source>
</evidence>
<dbReference type="Pfam" id="PF01595">
    <property type="entry name" value="CNNM"/>
    <property type="match status" value="1"/>
</dbReference>
<dbReference type="GO" id="GO:0016020">
    <property type="term" value="C:membrane"/>
    <property type="evidence" value="ECO:0007669"/>
    <property type="project" value="UniProtKB-UniRule"/>
</dbReference>
<keyword evidence="1 2" id="KW-0812">Transmembrane</keyword>
<dbReference type="RefSeq" id="XP_025358439.1">
    <property type="nucleotide sequence ID" value="XM_025496104.1"/>
</dbReference>
<dbReference type="GO" id="GO:0005737">
    <property type="term" value="C:cytoplasm"/>
    <property type="evidence" value="ECO:0007669"/>
    <property type="project" value="TreeGrafter"/>
</dbReference>
<evidence type="ECO:0000313" key="5">
    <source>
        <dbReference type="Proteomes" id="UP000245771"/>
    </source>
</evidence>
<evidence type="ECO:0000259" key="3">
    <source>
        <dbReference type="PROSITE" id="PS51846"/>
    </source>
</evidence>
<gene>
    <name evidence="4" type="ORF">FA14DRAFT_115385</name>
</gene>
<reference evidence="4 5" key="1">
    <citation type="journal article" date="2018" name="Mol. Biol. Evol.">
        <title>Broad Genomic Sampling Reveals a Smut Pathogenic Ancestry of the Fungal Clade Ustilaginomycotina.</title>
        <authorList>
            <person name="Kijpornyongpan T."/>
            <person name="Mondo S.J."/>
            <person name="Barry K."/>
            <person name="Sandor L."/>
            <person name="Lee J."/>
            <person name="Lipzen A."/>
            <person name="Pangilinan J."/>
            <person name="LaButti K."/>
            <person name="Hainaut M."/>
            <person name="Henrissat B."/>
            <person name="Grigoriev I.V."/>
            <person name="Spatafora J.W."/>
            <person name="Aime M.C."/>
        </authorList>
    </citation>
    <scope>NUCLEOTIDE SEQUENCE [LARGE SCALE GENOMIC DNA]</scope>
    <source>
        <strain evidence="4 5">MCA 3882</strain>
    </source>
</reference>
<dbReference type="EMBL" id="KZ819602">
    <property type="protein sequence ID" value="PWN38137.1"/>
    <property type="molecule type" value="Genomic_DNA"/>
</dbReference>
<feature type="non-terminal residue" evidence="4">
    <location>
        <position position="320"/>
    </location>
</feature>
<organism evidence="4 5">
    <name type="scientific">Meira miltonrushii</name>
    <dbReference type="NCBI Taxonomy" id="1280837"/>
    <lineage>
        <taxon>Eukaryota</taxon>
        <taxon>Fungi</taxon>
        <taxon>Dikarya</taxon>
        <taxon>Basidiomycota</taxon>
        <taxon>Ustilaginomycotina</taxon>
        <taxon>Exobasidiomycetes</taxon>
        <taxon>Exobasidiales</taxon>
        <taxon>Brachybasidiaceae</taxon>
        <taxon>Meira</taxon>
    </lineage>
</organism>
<feature type="transmembrane region" description="Helical" evidence="2">
    <location>
        <begin position="116"/>
        <end position="136"/>
    </location>
</feature>
<dbReference type="PANTHER" id="PTHR12064">
    <property type="entry name" value="METAL TRANSPORTER CNNM"/>
    <property type="match status" value="1"/>
</dbReference>
<dbReference type="STRING" id="1280837.A0A316VKR2"/>
<feature type="transmembrane region" description="Helical" evidence="2">
    <location>
        <begin position="85"/>
        <end position="104"/>
    </location>
</feature>
<dbReference type="InterPro" id="IPR046342">
    <property type="entry name" value="CBS_dom_sf"/>
</dbReference>
<feature type="transmembrane region" description="Helical" evidence="2">
    <location>
        <begin position="6"/>
        <end position="27"/>
    </location>
</feature>
<dbReference type="Proteomes" id="UP000245771">
    <property type="component" value="Unassembled WGS sequence"/>
</dbReference>
<evidence type="ECO:0000313" key="4">
    <source>
        <dbReference type="EMBL" id="PWN38137.1"/>
    </source>
</evidence>
<evidence type="ECO:0000256" key="2">
    <source>
        <dbReference type="SAM" id="Phobius"/>
    </source>
</evidence>
<dbReference type="OrthoDB" id="5353557at2759"/>
<dbReference type="GO" id="GO:0030026">
    <property type="term" value="P:intracellular manganese ion homeostasis"/>
    <property type="evidence" value="ECO:0007669"/>
    <property type="project" value="TreeGrafter"/>
</dbReference>
<keyword evidence="5" id="KW-1185">Reference proteome</keyword>
<feature type="domain" description="CNNM transmembrane" evidence="3">
    <location>
        <begin position="1"/>
        <end position="180"/>
    </location>
</feature>
<dbReference type="FunFam" id="3.10.580.10:FF:000053">
    <property type="entry name" value="Unplaced genomic scaffold supercont1.12, whole genome shotgun sequence"/>
    <property type="match status" value="1"/>
</dbReference>
<dbReference type="PROSITE" id="PS51846">
    <property type="entry name" value="CNNM"/>
    <property type="match status" value="1"/>
</dbReference>
<dbReference type="PANTHER" id="PTHR12064:SF90">
    <property type="entry name" value="CNNM TRANSMEMBRANE DOMAIN-CONTAINING PROTEIN"/>
    <property type="match status" value="1"/>
</dbReference>
<protein>
    <submittedName>
        <fullName evidence="4">DUF21-domain-containing protein</fullName>
    </submittedName>
</protein>
<dbReference type="GO" id="GO:0010960">
    <property type="term" value="P:magnesium ion homeostasis"/>
    <property type="evidence" value="ECO:0007669"/>
    <property type="project" value="InterPro"/>
</dbReference>
<feature type="non-terminal residue" evidence="4">
    <location>
        <position position="1"/>
    </location>
</feature>
<dbReference type="InterPro" id="IPR045095">
    <property type="entry name" value="ACDP"/>
</dbReference>
<dbReference type="InterPro" id="IPR002550">
    <property type="entry name" value="CNNM"/>
</dbReference>
<dbReference type="AlphaFoldDB" id="A0A316VKR2"/>
<name>A0A316VKR2_9BASI</name>
<dbReference type="Gene3D" id="3.10.580.10">
    <property type="entry name" value="CBS-domain"/>
    <property type="match status" value="1"/>
</dbReference>
<feature type="transmembrane region" description="Helical" evidence="2">
    <location>
        <begin position="59"/>
        <end position="79"/>
    </location>
</feature>
<sequence length="320" mass="34850">VAFGILVPILVLLSGVFAGLTLGYMSLDETQLSVLMTTGDEIQRERASKIMPIRKDGHLLLTTLLIANMITNETLPVIFDPLLPGGVYSVIISTALIVIFSELIPQSTCSRYGLQIGAVMAFPTRIIILIFYPIAWPVSRILHWVLGPHHGIVYRRAELKELVTMHAASGGRGGDLNRDTVMIVGGALDLQEKVVKQAMTPIDKVFMLPFTAKLDYPTLEKVVRSGHSRIPIYQEVEVPVNQPKSGNSTGADSDNTVKTIIRKKVIGTLLVKSCVLLDPEDAVPVSSMIINALPTVPGDEPLLNVLNVFQEGRSHMAIVS</sequence>
<keyword evidence="1 2" id="KW-0472">Membrane</keyword>
<dbReference type="SUPFAM" id="SSF54631">
    <property type="entry name" value="CBS-domain pair"/>
    <property type="match status" value="1"/>
</dbReference>
<dbReference type="InParanoid" id="A0A316VKR2"/>
<accession>A0A316VKR2</accession>
<proteinExistence type="predicted"/>